<evidence type="ECO:0000313" key="2">
    <source>
        <dbReference type="Proteomes" id="UP001592581"/>
    </source>
</evidence>
<reference evidence="1 2" key="1">
    <citation type="submission" date="2024-06" db="EMBL/GenBank/DDBJ databases">
        <authorList>
            <person name="Lee S.D."/>
        </authorList>
    </citation>
    <scope>NUCLEOTIDE SEQUENCE [LARGE SCALE GENOMIC DNA]</scope>
    <source>
        <strain evidence="1 2">N1-10</strain>
    </source>
</reference>
<accession>A0ABV6XIW0</accession>
<dbReference type="Pfam" id="PF14137">
    <property type="entry name" value="DUF4304"/>
    <property type="match status" value="1"/>
</dbReference>
<dbReference type="InterPro" id="IPR025412">
    <property type="entry name" value="DUF4304"/>
</dbReference>
<gene>
    <name evidence="1" type="ORF">ABUW04_08050</name>
</gene>
<organism evidence="1 2">
    <name type="scientific">Streptacidiphilus jeojiensis</name>
    <dbReference type="NCBI Taxonomy" id="3229225"/>
    <lineage>
        <taxon>Bacteria</taxon>
        <taxon>Bacillati</taxon>
        <taxon>Actinomycetota</taxon>
        <taxon>Actinomycetes</taxon>
        <taxon>Kitasatosporales</taxon>
        <taxon>Streptomycetaceae</taxon>
        <taxon>Streptacidiphilus</taxon>
    </lineage>
</organism>
<keyword evidence="2" id="KW-1185">Reference proteome</keyword>
<proteinExistence type="predicted"/>
<evidence type="ECO:0000313" key="1">
    <source>
        <dbReference type="EMBL" id="MFC1438206.1"/>
    </source>
</evidence>
<protein>
    <submittedName>
        <fullName evidence="1">DUF4304 domain-containing protein</fullName>
    </submittedName>
</protein>
<name>A0ABV6XIW0_9ACTN</name>
<dbReference type="Proteomes" id="UP001592581">
    <property type="component" value="Unassembled WGS sequence"/>
</dbReference>
<comment type="caution">
    <text evidence="1">The sequence shown here is derived from an EMBL/GenBank/DDBJ whole genome shotgun (WGS) entry which is preliminary data.</text>
</comment>
<sequence>MVASVTAQEVFSLAMRTSRPELRKLGLVGSGQILEFPHERVWLLLGIQKSASGAPGRIRFTINLAAVRKEKWAAMLENGAKYPARPNPNTIYGKSVWSARVGSLMPGGQDYWWTVTSESDPARLAQVIVSTVAEYCLPAMLAERDELAGGE</sequence>
<dbReference type="RefSeq" id="WP_380563729.1">
    <property type="nucleotide sequence ID" value="NZ_JBEUKS010000002.1"/>
</dbReference>
<dbReference type="EMBL" id="JBEUKS010000002">
    <property type="protein sequence ID" value="MFC1438206.1"/>
    <property type="molecule type" value="Genomic_DNA"/>
</dbReference>